<keyword evidence="2 5" id="KW-0217">Developmental protein</keyword>
<name>A0A2G2ZQ46_CAPAN</name>
<dbReference type="PANTHER" id="PTHR31791:SF45">
    <property type="entry name" value="FRIGIDA-LIKE PROTEIN"/>
    <property type="match status" value="1"/>
</dbReference>
<dbReference type="GO" id="GO:0030154">
    <property type="term" value="P:cell differentiation"/>
    <property type="evidence" value="ECO:0007669"/>
    <property type="project" value="UniProtKB-KW"/>
</dbReference>
<evidence type="ECO:0000313" key="6">
    <source>
        <dbReference type="EMBL" id="PHT84103.1"/>
    </source>
</evidence>
<comment type="caution">
    <text evidence="6">The sequence shown here is derived from an EMBL/GenBank/DDBJ whole genome shotgun (WGS) entry which is preliminary data.</text>
</comment>
<keyword evidence="7" id="KW-1185">Reference proteome</keyword>
<dbReference type="InterPro" id="IPR012474">
    <property type="entry name" value="Frigida"/>
</dbReference>
<dbReference type="EMBL" id="AYRZ02000004">
    <property type="protein sequence ID" value="PHT84103.1"/>
    <property type="molecule type" value="Genomic_DNA"/>
</dbReference>
<comment type="similarity">
    <text evidence="1 5">Belongs to the Frigida family.</text>
</comment>
<evidence type="ECO:0000256" key="1">
    <source>
        <dbReference type="ARBA" id="ARBA00008956"/>
    </source>
</evidence>
<evidence type="ECO:0000256" key="2">
    <source>
        <dbReference type="ARBA" id="ARBA00022473"/>
    </source>
</evidence>
<dbReference type="AlphaFoldDB" id="A0A2G2ZQ46"/>
<sequence length="200" mass="22982">MSSKGLRKYMIRRISWVTTLRRNVPKALKLSPNPAKLILQSIGIPQAFKNEDINNLMQQSHIKMISGSLKRSSVLMAKIPETIEEMLKKNKVVDTVYFTFIFGLEGRFYPKRLLTSFLHESEVKLLDKIKSLEQMEGSQDSVLTEIIGVKRRYFGGFKSVIQCLGRNQIDHFKFLPEWELSKKVINLESDTGVTGSRPFT</sequence>
<evidence type="ECO:0000256" key="3">
    <source>
        <dbReference type="ARBA" id="ARBA00022782"/>
    </source>
</evidence>
<gene>
    <name evidence="6" type="ORF">T459_12546</name>
</gene>
<keyword evidence="4 5" id="KW-0287">Flowering</keyword>
<dbReference type="STRING" id="4072.A0A2G2ZQ46"/>
<accession>A0A2G2ZQ46</accession>
<dbReference type="PANTHER" id="PTHR31791">
    <property type="entry name" value="FRIGIDA-LIKE PROTEIN 3-RELATED"/>
    <property type="match status" value="1"/>
</dbReference>
<proteinExistence type="inferred from homology"/>
<dbReference type="Gramene" id="PHT84103">
    <property type="protein sequence ID" value="PHT84103"/>
    <property type="gene ID" value="T459_12546"/>
</dbReference>
<evidence type="ECO:0000313" key="7">
    <source>
        <dbReference type="Proteomes" id="UP000222542"/>
    </source>
</evidence>
<evidence type="ECO:0000256" key="4">
    <source>
        <dbReference type="ARBA" id="ARBA00023089"/>
    </source>
</evidence>
<reference evidence="6 7" key="2">
    <citation type="journal article" date="2017" name="Genome Biol.">
        <title>New reference genome sequences of hot pepper reveal the massive evolution of plant disease-resistance genes by retroduplication.</title>
        <authorList>
            <person name="Kim S."/>
            <person name="Park J."/>
            <person name="Yeom S.I."/>
            <person name="Kim Y.M."/>
            <person name="Seo E."/>
            <person name="Kim K.T."/>
            <person name="Kim M.S."/>
            <person name="Lee J.M."/>
            <person name="Cheong K."/>
            <person name="Shin H.S."/>
            <person name="Kim S.B."/>
            <person name="Han K."/>
            <person name="Lee J."/>
            <person name="Park M."/>
            <person name="Lee H.A."/>
            <person name="Lee H.Y."/>
            <person name="Lee Y."/>
            <person name="Oh S."/>
            <person name="Lee J.H."/>
            <person name="Choi E."/>
            <person name="Choi E."/>
            <person name="Lee S.E."/>
            <person name="Jeon J."/>
            <person name="Kim H."/>
            <person name="Choi G."/>
            <person name="Song H."/>
            <person name="Lee J."/>
            <person name="Lee S.C."/>
            <person name="Kwon J.K."/>
            <person name="Lee H.Y."/>
            <person name="Koo N."/>
            <person name="Hong Y."/>
            <person name="Kim R.W."/>
            <person name="Kang W.H."/>
            <person name="Huh J.H."/>
            <person name="Kang B.C."/>
            <person name="Yang T.J."/>
            <person name="Lee Y.H."/>
            <person name="Bennetzen J.L."/>
            <person name="Choi D."/>
        </authorList>
    </citation>
    <scope>NUCLEOTIDE SEQUENCE [LARGE SCALE GENOMIC DNA]</scope>
    <source>
        <strain evidence="7">cv. CM334</strain>
    </source>
</reference>
<dbReference type="GO" id="GO:0009908">
    <property type="term" value="P:flower development"/>
    <property type="evidence" value="ECO:0007669"/>
    <property type="project" value="UniProtKB-KW"/>
</dbReference>
<reference evidence="6 7" key="1">
    <citation type="journal article" date="2014" name="Nat. Genet.">
        <title>Genome sequence of the hot pepper provides insights into the evolution of pungency in Capsicum species.</title>
        <authorList>
            <person name="Kim S."/>
            <person name="Park M."/>
            <person name="Yeom S.I."/>
            <person name="Kim Y.M."/>
            <person name="Lee J.M."/>
            <person name="Lee H.A."/>
            <person name="Seo E."/>
            <person name="Choi J."/>
            <person name="Cheong K."/>
            <person name="Kim K.T."/>
            <person name="Jung K."/>
            <person name="Lee G.W."/>
            <person name="Oh S.K."/>
            <person name="Bae C."/>
            <person name="Kim S.B."/>
            <person name="Lee H.Y."/>
            <person name="Kim S.Y."/>
            <person name="Kim M.S."/>
            <person name="Kang B.C."/>
            <person name="Jo Y.D."/>
            <person name="Yang H.B."/>
            <person name="Jeong H.J."/>
            <person name="Kang W.H."/>
            <person name="Kwon J.K."/>
            <person name="Shin C."/>
            <person name="Lim J.Y."/>
            <person name="Park J.H."/>
            <person name="Huh J.H."/>
            <person name="Kim J.S."/>
            <person name="Kim B.D."/>
            <person name="Cohen O."/>
            <person name="Paran I."/>
            <person name="Suh M.C."/>
            <person name="Lee S.B."/>
            <person name="Kim Y.K."/>
            <person name="Shin Y."/>
            <person name="Noh S.J."/>
            <person name="Park J."/>
            <person name="Seo Y.S."/>
            <person name="Kwon S.Y."/>
            <person name="Kim H.A."/>
            <person name="Park J.M."/>
            <person name="Kim H.J."/>
            <person name="Choi S.B."/>
            <person name="Bosland P.W."/>
            <person name="Reeves G."/>
            <person name="Jo S.H."/>
            <person name="Lee B.W."/>
            <person name="Cho H.T."/>
            <person name="Choi H.S."/>
            <person name="Lee M.S."/>
            <person name="Yu Y."/>
            <person name="Do Choi Y."/>
            <person name="Park B.S."/>
            <person name="van Deynze A."/>
            <person name="Ashrafi H."/>
            <person name="Hill T."/>
            <person name="Kim W.T."/>
            <person name="Pai H.S."/>
            <person name="Ahn H.K."/>
            <person name="Yeam I."/>
            <person name="Giovannoni J.J."/>
            <person name="Rose J.K."/>
            <person name="Sorensen I."/>
            <person name="Lee S.J."/>
            <person name="Kim R.W."/>
            <person name="Choi I.Y."/>
            <person name="Choi B.S."/>
            <person name="Lim J.S."/>
            <person name="Lee Y.H."/>
            <person name="Choi D."/>
        </authorList>
    </citation>
    <scope>NUCLEOTIDE SEQUENCE [LARGE SCALE GENOMIC DNA]</scope>
    <source>
        <strain evidence="7">cv. CM334</strain>
    </source>
</reference>
<organism evidence="6 7">
    <name type="scientific">Capsicum annuum</name>
    <name type="common">Capsicum pepper</name>
    <dbReference type="NCBI Taxonomy" id="4072"/>
    <lineage>
        <taxon>Eukaryota</taxon>
        <taxon>Viridiplantae</taxon>
        <taxon>Streptophyta</taxon>
        <taxon>Embryophyta</taxon>
        <taxon>Tracheophyta</taxon>
        <taxon>Spermatophyta</taxon>
        <taxon>Magnoliopsida</taxon>
        <taxon>eudicotyledons</taxon>
        <taxon>Gunneridae</taxon>
        <taxon>Pentapetalae</taxon>
        <taxon>asterids</taxon>
        <taxon>lamiids</taxon>
        <taxon>Solanales</taxon>
        <taxon>Solanaceae</taxon>
        <taxon>Solanoideae</taxon>
        <taxon>Capsiceae</taxon>
        <taxon>Capsicum</taxon>
    </lineage>
</organism>
<evidence type="ECO:0000256" key="5">
    <source>
        <dbReference type="RuleBase" id="RU364012"/>
    </source>
</evidence>
<protein>
    <recommendedName>
        <fullName evidence="5">FRIGIDA-like protein</fullName>
    </recommendedName>
</protein>
<dbReference type="Pfam" id="PF07899">
    <property type="entry name" value="Frigida"/>
    <property type="match status" value="1"/>
</dbReference>
<keyword evidence="3 5" id="KW-0221">Differentiation</keyword>
<dbReference type="Proteomes" id="UP000222542">
    <property type="component" value="Unassembled WGS sequence"/>
</dbReference>